<accession>A0ABQ0B5T9</accession>
<name>A0ABQ0B5T9_9FIRM</name>
<keyword evidence="2" id="KW-1185">Reference proteome</keyword>
<reference evidence="1 2" key="1">
    <citation type="submission" date="2024-04" db="EMBL/GenBank/DDBJ databases">
        <title>Defined microbial consortia suppress multidrug-resistant proinflammatory Enterobacteriaceae via ecological control.</title>
        <authorList>
            <person name="Furuichi M."/>
            <person name="Kawaguchi T."/>
            <person name="Pust M."/>
            <person name="Yasuma K."/>
            <person name="Plichta D."/>
            <person name="Hasegawa N."/>
            <person name="Ohya T."/>
            <person name="Bhattarai S."/>
            <person name="Sasajima S."/>
            <person name="Aoto Y."/>
            <person name="Tuganbaev T."/>
            <person name="Yaginuma M."/>
            <person name="Ueda M."/>
            <person name="Okahashi N."/>
            <person name="Amafuji K."/>
            <person name="Kiridooshi Y."/>
            <person name="Sugita K."/>
            <person name="Strazar M."/>
            <person name="Skelly A."/>
            <person name="Suda W."/>
            <person name="Hattori M."/>
            <person name="Nakamoto N."/>
            <person name="Caballero S."/>
            <person name="Norman J."/>
            <person name="Olle B."/>
            <person name="Tanoue T."/>
            <person name="Arita M."/>
            <person name="Bucci V."/>
            <person name="Atarashi K."/>
            <person name="Xavier R."/>
            <person name="Honda K."/>
        </authorList>
    </citation>
    <scope>NUCLEOTIDE SEQUENCE [LARGE SCALE GENOMIC DNA]</scope>
    <source>
        <strain evidence="2">k04-0078-D8-1</strain>
    </source>
</reference>
<dbReference type="Proteomes" id="UP001600943">
    <property type="component" value="Unassembled WGS sequence"/>
</dbReference>
<evidence type="ECO:0000313" key="1">
    <source>
        <dbReference type="EMBL" id="GAA6406821.1"/>
    </source>
</evidence>
<protein>
    <submittedName>
        <fullName evidence="1">Uncharacterized protein</fullName>
    </submittedName>
</protein>
<organism evidence="1 2">
    <name type="scientific">Blautia hominis</name>
    <dbReference type="NCBI Taxonomy" id="2025493"/>
    <lineage>
        <taxon>Bacteria</taxon>
        <taxon>Bacillati</taxon>
        <taxon>Bacillota</taxon>
        <taxon>Clostridia</taxon>
        <taxon>Lachnospirales</taxon>
        <taxon>Lachnospiraceae</taxon>
        <taxon>Blautia</taxon>
    </lineage>
</organism>
<gene>
    <name evidence="1" type="ORF">K040078D81_09380</name>
</gene>
<evidence type="ECO:0000313" key="2">
    <source>
        <dbReference type="Proteomes" id="UP001600943"/>
    </source>
</evidence>
<sequence length="68" mass="7618">MQSIIAEEKLKPEDICIFGENAFRDGEIKTAGTDREKTVPISVPAVSRQLCFAKTLISKKYQQSTPLF</sequence>
<proteinExistence type="predicted"/>
<comment type="caution">
    <text evidence="1">The sequence shown here is derived from an EMBL/GenBank/DDBJ whole genome shotgun (WGS) entry which is preliminary data.</text>
</comment>
<dbReference type="EMBL" id="BAABYW010000001">
    <property type="protein sequence ID" value="GAA6406821.1"/>
    <property type="molecule type" value="Genomic_DNA"/>
</dbReference>